<dbReference type="Proteomes" id="UP001596395">
    <property type="component" value="Unassembled WGS sequence"/>
</dbReference>
<organism evidence="2 3">
    <name type="scientific">Halorubellus litoreus</name>
    <dbReference type="NCBI Taxonomy" id="755308"/>
    <lineage>
        <taxon>Archaea</taxon>
        <taxon>Methanobacteriati</taxon>
        <taxon>Methanobacteriota</taxon>
        <taxon>Stenosarchaea group</taxon>
        <taxon>Halobacteria</taxon>
        <taxon>Halobacteriales</taxon>
        <taxon>Halorubellaceae</taxon>
        <taxon>Halorubellus</taxon>
    </lineage>
</organism>
<dbReference type="InterPro" id="IPR050855">
    <property type="entry name" value="NDM-1-like"/>
</dbReference>
<reference evidence="2 3" key="1">
    <citation type="journal article" date="2019" name="Int. J. Syst. Evol. Microbiol.">
        <title>The Global Catalogue of Microorganisms (GCM) 10K type strain sequencing project: providing services to taxonomists for standard genome sequencing and annotation.</title>
        <authorList>
            <consortium name="The Broad Institute Genomics Platform"/>
            <consortium name="The Broad Institute Genome Sequencing Center for Infectious Disease"/>
            <person name="Wu L."/>
            <person name="Ma J."/>
        </authorList>
    </citation>
    <scope>NUCLEOTIDE SEQUENCE [LARGE SCALE GENOMIC DNA]</scope>
    <source>
        <strain evidence="2 3">GX26</strain>
    </source>
</reference>
<dbReference type="PANTHER" id="PTHR42951:SF4">
    <property type="entry name" value="ACYL-COENZYME A THIOESTERASE MBLAC2"/>
    <property type="match status" value="1"/>
</dbReference>
<evidence type="ECO:0000313" key="3">
    <source>
        <dbReference type="Proteomes" id="UP001596395"/>
    </source>
</evidence>
<dbReference type="RefSeq" id="WP_336351122.1">
    <property type="nucleotide sequence ID" value="NZ_JAZAQL010000003.1"/>
</dbReference>
<dbReference type="PANTHER" id="PTHR42951">
    <property type="entry name" value="METALLO-BETA-LACTAMASE DOMAIN-CONTAINING"/>
    <property type="match status" value="1"/>
</dbReference>
<dbReference type="Pfam" id="PF00753">
    <property type="entry name" value="Lactamase_B"/>
    <property type="match status" value="1"/>
</dbReference>
<dbReference type="Gene3D" id="3.60.15.10">
    <property type="entry name" value="Ribonuclease Z/Hydroxyacylglutathione hydrolase-like"/>
    <property type="match status" value="1"/>
</dbReference>
<gene>
    <name evidence="2" type="ORF">ACFQGB_14975</name>
</gene>
<dbReference type="InterPro" id="IPR036866">
    <property type="entry name" value="RibonucZ/Hydroxyglut_hydro"/>
</dbReference>
<feature type="domain" description="Metallo-beta-lactamase" evidence="1">
    <location>
        <begin position="22"/>
        <end position="221"/>
    </location>
</feature>
<name>A0ABD5VF48_9EURY</name>
<evidence type="ECO:0000313" key="2">
    <source>
        <dbReference type="EMBL" id="MFC6954164.1"/>
    </source>
</evidence>
<dbReference type="AlphaFoldDB" id="A0ABD5VF48"/>
<evidence type="ECO:0000259" key="1">
    <source>
        <dbReference type="SMART" id="SM00849"/>
    </source>
</evidence>
<keyword evidence="3" id="KW-1185">Reference proteome</keyword>
<dbReference type="EMBL" id="JBHSXN010000003">
    <property type="protein sequence ID" value="MFC6954164.1"/>
    <property type="molecule type" value="Genomic_DNA"/>
</dbReference>
<accession>A0ABD5VF48</accession>
<dbReference type="SMART" id="SM00849">
    <property type="entry name" value="Lactamase_B"/>
    <property type="match status" value="1"/>
</dbReference>
<sequence>MASDTLPAVTVVDTELLGTPGAHSAFLLEAPAPVLVDAGAAPAADVVEAALHDRGVGAHDLAAIVPTHVHLDHAGAVGDLAARFPDATVYVHERGLPYLTDPDRLERLAASARRAVGDEIADQYGSPVVVDDDRTVALTDGDTIPAGDRDLDVVHAPGHAPHQVALSDPESGALFVGDAAGMHYGGALLPTTPAPDFDLDESLDTIARLRDREPSALCYGHFGVREDATDALDAYAELLPEWVAAVEAALASNESADRAELVSALREDWASPTLERDVQGVVHALDADR</sequence>
<dbReference type="InterPro" id="IPR037482">
    <property type="entry name" value="ST1585_MBL-fold"/>
</dbReference>
<protein>
    <submittedName>
        <fullName evidence="2">MBL fold metallo-hydrolase</fullName>
    </submittedName>
</protein>
<dbReference type="CDD" id="cd07726">
    <property type="entry name" value="ST1585-like_MBL-fold"/>
    <property type="match status" value="1"/>
</dbReference>
<proteinExistence type="predicted"/>
<dbReference type="SUPFAM" id="SSF56281">
    <property type="entry name" value="Metallo-hydrolase/oxidoreductase"/>
    <property type="match status" value="1"/>
</dbReference>
<comment type="caution">
    <text evidence="2">The sequence shown here is derived from an EMBL/GenBank/DDBJ whole genome shotgun (WGS) entry which is preliminary data.</text>
</comment>
<dbReference type="InterPro" id="IPR001279">
    <property type="entry name" value="Metallo-B-lactamas"/>
</dbReference>